<proteinExistence type="predicted"/>
<dbReference type="Proteomes" id="UP001164250">
    <property type="component" value="Chromosome 3"/>
</dbReference>
<gene>
    <name evidence="1" type="ORF">Patl1_05457</name>
</gene>
<evidence type="ECO:0000313" key="2">
    <source>
        <dbReference type="Proteomes" id="UP001164250"/>
    </source>
</evidence>
<protein>
    <submittedName>
        <fullName evidence="1">Uncharacterized protein</fullName>
    </submittedName>
</protein>
<comment type="caution">
    <text evidence="1">The sequence shown here is derived from an EMBL/GenBank/DDBJ whole genome shotgun (WGS) entry which is preliminary data.</text>
</comment>
<reference evidence="2" key="1">
    <citation type="journal article" date="2023" name="G3 (Bethesda)">
        <title>Genome assembly and association tests identify interacting loci associated with vigor, precocity, and sex in interspecific pistachio rootstocks.</title>
        <authorList>
            <person name="Palmer W."/>
            <person name="Jacygrad E."/>
            <person name="Sagayaradj S."/>
            <person name="Cavanaugh K."/>
            <person name="Han R."/>
            <person name="Bertier L."/>
            <person name="Beede B."/>
            <person name="Kafkas S."/>
            <person name="Golino D."/>
            <person name="Preece J."/>
            <person name="Michelmore R."/>
        </authorList>
    </citation>
    <scope>NUCLEOTIDE SEQUENCE [LARGE SCALE GENOMIC DNA]</scope>
</reference>
<name>A0ACC1BRJ5_9ROSI</name>
<organism evidence="1 2">
    <name type="scientific">Pistacia atlantica</name>
    <dbReference type="NCBI Taxonomy" id="434234"/>
    <lineage>
        <taxon>Eukaryota</taxon>
        <taxon>Viridiplantae</taxon>
        <taxon>Streptophyta</taxon>
        <taxon>Embryophyta</taxon>
        <taxon>Tracheophyta</taxon>
        <taxon>Spermatophyta</taxon>
        <taxon>Magnoliopsida</taxon>
        <taxon>eudicotyledons</taxon>
        <taxon>Gunneridae</taxon>
        <taxon>Pentapetalae</taxon>
        <taxon>rosids</taxon>
        <taxon>malvids</taxon>
        <taxon>Sapindales</taxon>
        <taxon>Anacardiaceae</taxon>
        <taxon>Pistacia</taxon>
    </lineage>
</organism>
<sequence>MGKTSQAEETGASYVNWYAKKSKGEGMVTNIYVFRNYEVLSPITHCTRNLECSCQSFL</sequence>
<dbReference type="EMBL" id="CM047899">
    <property type="protein sequence ID" value="KAJ0101813.1"/>
    <property type="molecule type" value="Genomic_DNA"/>
</dbReference>
<keyword evidence="2" id="KW-1185">Reference proteome</keyword>
<accession>A0ACC1BRJ5</accession>
<evidence type="ECO:0000313" key="1">
    <source>
        <dbReference type="EMBL" id="KAJ0101813.1"/>
    </source>
</evidence>